<feature type="compositionally biased region" description="Polar residues" evidence="1">
    <location>
        <begin position="45"/>
        <end position="58"/>
    </location>
</feature>
<sequence>MNNNISKVSDGDSHNKSFTLSQNDEQPDIFDTRSWPADTGRRSLEQNQPPALSTATASVNTTTEIPSVLTLLLPMMNGTESTSVPQTKQSSIIFSSNNGVIDDPLIQSLAAEQAASAHNYDLLSHRYKRVRRPLRYGDQSTRPSNIQFLINANINAQQTAAANQRLLYNINNTSDLTASSNDVFHNDCENPSNIFEKTFQNFSSFSIADDLLNDNTNMSTVSLSTTIVNAALQSDTSRLRLDWPDNMSDLSFGSFPDLLESNTLSSTPGELNNFEQSTVTNINEQHKCVSENSISDAVFAINNTTN</sequence>
<evidence type="ECO:0000256" key="1">
    <source>
        <dbReference type="SAM" id="MobiDB-lite"/>
    </source>
</evidence>
<dbReference type="AlphaFoldDB" id="A0A817QDF5"/>
<reference evidence="2" key="1">
    <citation type="submission" date="2021-02" db="EMBL/GenBank/DDBJ databases">
        <authorList>
            <person name="Nowell W R."/>
        </authorList>
    </citation>
    <scope>NUCLEOTIDE SEQUENCE</scope>
</reference>
<organism evidence="2 4">
    <name type="scientific">Rotaria socialis</name>
    <dbReference type="NCBI Taxonomy" id="392032"/>
    <lineage>
        <taxon>Eukaryota</taxon>
        <taxon>Metazoa</taxon>
        <taxon>Spiralia</taxon>
        <taxon>Gnathifera</taxon>
        <taxon>Rotifera</taxon>
        <taxon>Eurotatoria</taxon>
        <taxon>Bdelloidea</taxon>
        <taxon>Philodinida</taxon>
        <taxon>Philodinidae</taxon>
        <taxon>Rotaria</taxon>
    </lineage>
</organism>
<name>A0A817QDF5_9BILA</name>
<comment type="caution">
    <text evidence="2">The sequence shown here is derived from an EMBL/GenBank/DDBJ whole genome shotgun (WGS) entry which is preliminary data.</text>
</comment>
<dbReference type="EMBL" id="CAJNYU010000280">
    <property type="protein sequence ID" value="CAF3346111.1"/>
    <property type="molecule type" value="Genomic_DNA"/>
</dbReference>
<dbReference type="EMBL" id="CAJNYD010000037">
    <property type="protein sequence ID" value="CAF3190258.1"/>
    <property type="molecule type" value="Genomic_DNA"/>
</dbReference>
<evidence type="ECO:0000313" key="3">
    <source>
        <dbReference type="EMBL" id="CAF3346111.1"/>
    </source>
</evidence>
<evidence type="ECO:0000313" key="2">
    <source>
        <dbReference type="EMBL" id="CAF3190258.1"/>
    </source>
</evidence>
<dbReference type="Proteomes" id="UP000663833">
    <property type="component" value="Unassembled WGS sequence"/>
</dbReference>
<gene>
    <name evidence="3" type="ORF">FME351_LOCUS4047</name>
    <name evidence="2" type="ORF">LUA448_LOCUS1527</name>
</gene>
<feature type="region of interest" description="Disordered" evidence="1">
    <location>
        <begin position="1"/>
        <end position="58"/>
    </location>
</feature>
<accession>A0A817QDF5</accession>
<proteinExistence type="predicted"/>
<dbReference type="Proteomes" id="UP000663869">
    <property type="component" value="Unassembled WGS sequence"/>
</dbReference>
<protein>
    <submittedName>
        <fullName evidence="2">Uncharacterized protein</fullName>
    </submittedName>
</protein>
<evidence type="ECO:0000313" key="4">
    <source>
        <dbReference type="Proteomes" id="UP000663833"/>
    </source>
</evidence>